<organism evidence="10 16">
    <name type="scientific">Metallosphaera sedula</name>
    <dbReference type="NCBI Taxonomy" id="43687"/>
    <lineage>
        <taxon>Archaea</taxon>
        <taxon>Thermoproteota</taxon>
        <taxon>Thermoprotei</taxon>
        <taxon>Sulfolobales</taxon>
        <taxon>Sulfolobaceae</taxon>
        <taxon>Metallosphaera</taxon>
    </lineage>
</organism>
<dbReference type="InterPro" id="IPR036553">
    <property type="entry name" value="RPTC_insert"/>
</dbReference>
<dbReference type="OrthoDB" id="7994at2157"/>
<evidence type="ECO:0000313" key="15">
    <source>
        <dbReference type="EMBL" id="AKV82700.1"/>
    </source>
</evidence>
<dbReference type="PANTHER" id="PTHR11096:SF0">
    <property type="entry name" value="RNA 3'-TERMINAL PHOSPHATE CYCLASE"/>
    <property type="match status" value="1"/>
</dbReference>
<comment type="caution">
    <text evidence="6">Lacks conserved residue(s) required for the propagation of feature annotation.</text>
</comment>
<dbReference type="EMBL" id="CP008822">
    <property type="protein sequence ID" value="AIM26762.1"/>
    <property type="molecule type" value="Genomic_DNA"/>
</dbReference>
<evidence type="ECO:0000313" key="20">
    <source>
        <dbReference type="Proteomes" id="UP000062475"/>
    </source>
</evidence>
<evidence type="ECO:0000313" key="19">
    <source>
        <dbReference type="Proteomes" id="UP000062398"/>
    </source>
</evidence>
<proteinExistence type="inferred from homology"/>
<keyword evidence="4 6" id="KW-0547">Nucleotide-binding</keyword>
<dbReference type="InterPro" id="IPR013792">
    <property type="entry name" value="RNA3'P_cycl/enolpyr_Trfase_a/b"/>
</dbReference>
<dbReference type="GeneID" id="91755051"/>
<dbReference type="Proteomes" id="UP000068832">
    <property type="component" value="Chromosome"/>
</dbReference>
<dbReference type="SUPFAM" id="SSF52913">
    <property type="entry name" value="RNA 3'-terminal phosphate cyclase, RPTC, insert domain"/>
    <property type="match status" value="1"/>
</dbReference>
<feature type="domain" description="RNA 3'-terminal phosphate cyclase insert" evidence="9">
    <location>
        <begin position="179"/>
        <end position="271"/>
    </location>
</feature>
<dbReference type="Proteomes" id="UP000061362">
    <property type="component" value="Chromosome"/>
</dbReference>
<evidence type="ECO:0000313" key="11">
    <source>
        <dbReference type="EMBL" id="AKV73717.1"/>
    </source>
</evidence>
<keyword evidence="5 6" id="KW-0067">ATP-binding</keyword>
<accession>A0A088E4R6</accession>
<dbReference type="SMR" id="A0A088E4R6"/>
<dbReference type="HAMAP" id="MF_00200">
    <property type="entry name" value="RTC"/>
    <property type="match status" value="1"/>
</dbReference>
<reference evidence="18 19" key="2">
    <citation type="journal article" date="2015" name="Genome Announc.">
        <title>Complete Genome Sequences of Evolved Arsenate-Resistant Metallosphaera sedula Strains.</title>
        <authorList>
            <person name="Ai C."/>
            <person name="McCarthy S."/>
            <person name="Schackwitz W."/>
            <person name="Martin J."/>
            <person name="Lipzen A."/>
            <person name="Blum P."/>
        </authorList>
    </citation>
    <scope>NUCLEOTIDE SEQUENCE [LARGE SCALE GENOMIC DNA]</scope>
    <source>
        <strain evidence="13 19">ARS120-1</strain>
        <strain evidence="14 18">ARS120-2</strain>
        <strain evidence="11 21">ARS50-1</strain>
        <strain evidence="12 20">ARS50-2</strain>
    </source>
</reference>
<dbReference type="RefSeq" id="WP_012020562.1">
    <property type="nucleotide sequence ID" value="NZ_CP008822.1"/>
</dbReference>
<evidence type="ECO:0000259" key="8">
    <source>
        <dbReference type="Pfam" id="PF01137"/>
    </source>
</evidence>
<evidence type="ECO:0000256" key="6">
    <source>
        <dbReference type="HAMAP-Rule" id="MF_00200"/>
    </source>
</evidence>
<comment type="function">
    <text evidence="6">Catalyzes the conversion of 3'-phosphate to a 2',3'-cyclic phosphodiester at the end of RNA. The mechanism of action of the enzyme occurs in 3 steps: (A) adenylation of the enzyme by ATP; (B) transfer of adenylate to an RNA-N3'P to produce RNA-N3'PP5'A; (C) and attack of the adjacent 2'-hydroxyl on the 3'-phosphorus in the diester linkage to produce the cyclic end product. The biological role of this enzyme is unknown but it is likely to function in some aspects of cellular RNA processing.</text>
</comment>
<evidence type="ECO:0000259" key="9">
    <source>
        <dbReference type="Pfam" id="PF05189"/>
    </source>
</evidence>
<dbReference type="NCBIfam" id="TIGR03399">
    <property type="entry name" value="RNA_3prim_cycl"/>
    <property type="match status" value="1"/>
</dbReference>
<evidence type="ECO:0000313" key="18">
    <source>
        <dbReference type="Proteomes" id="UP000061362"/>
    </source>
</evidence>
<protein>
    <recommendedName>
        <fullName evidence="2 6">RNA 3'-terminal phosphate cyclase</fullName>
        <shortName evidence="6">RNA cyclase</shortName>
        <shortName evidence="6">RNA-3'-phosphate cyclase</shortName>
        <ecNumber evidence="6 7">6.5.1.4</ecNumber>
    </recommendedName>
</protein>
<dbReference type="InterPro" id="IPR013791">
    <property type="entry name" value="RNA3'-term_phos_cycl_insert"/>
</dbReference>
<dbReference type="AlphaFoldDB" id="A0A088E4R6"/>
<dbReference type="EMBL" id="CP012172">
    <property type="protein sequence ID" value="AKV73717.1"/>
    <property type="molecule type" value="Genomic_DNA"/>
</dbReference>
<keyword evidence="3 6" id="KW-0436">Ligase</keyword>
<feature type="domain" description="RNA 3'-terminal phosphate cyclase" evidence="8">
    <location>
        <begin position="9"/>
        <end position="321"/>
    </location>
</feature>
<dbReference type="GO" id="GO:0006396">
    <property type="term" value="P:RNA processing"/>
    <property type="evidence" value="ECO:0007669"/>
    <property type="project" value="UniProtKB-UniRule"/>
</dbReference>
<dbReference type="Proteomes" id="UP000062398">
    <property type="component" value="Chromosome"/>
</dbReference>
<dbReference type="Pfam" id="PF01137">
    <property type="entry name" value="RTC"/>
    <property type="match status" value="1"/>
</dbReference>
<evidence type="ECO:0000256" key="7">
    <source>
        <dbReference type="NCBIfam" id="TIGR03399"/>
    </source>
</evidence>
<dbReference type="InterPro" id="IPR000228">
    <property type="entry name" value="RNA3'_term_phos_cyc"/>
</dbReference>
<dbReference type="InterPro" id="IPR017770">
    <property type="entry name" value="RNA3'_term_phos_cyc_type_1"/>
</dbReference>
<dbReference type="PATRIC" id="fig|43687.5.peg.615"/>
<comment type="subcellular location">
    <subcellularLocation>
        <location evidence="6">Cytoplasm</location>
    </subcellularLocation>
</comment>
<dbReference type="GO" id="GO:0005524">
    <property type="term" value="F:ATP binding"/>
    <property type="evidence" value="ECO:0007669"/>
    <property type="project" value="UniProtKB-KW"/>
</dbReference>
<evidence type="ECO:0000313" key="14">
    <source>
        <dbReference type="EMBL" id="AKV80453.1"/>
    </source>
</evidence>
<dbReference type="GO" id="GO:0003963">
    <property type="term" value="F:RNA-3'-phosphate cyclase activity"/>
    <property type="evidence" value="ECO:0007669"/>
    <property type="project" value="UniProtKB-UniRule"/>
</dbReference>
<gene>
    <name evidence="6" type="primary">rtcA</name>
    <name evidence="10" type="ORF">HA72_0600</name>
    <name evidence="11" type="ORF">MsedA_0612</name>
    <name evidence="12" type="ORF">MsedB_0612</name>
    <name evidence="13" type="ORF">MsedC_0611</name>
    <name evidence="14" type="ORF">MsedD_0612</name>
    <name evidence="15" type="ORF">MsedE_0612</name>
</gene>
<dbReference type="SUPFAM" id="SSF55205">
    <property type="entry name" value="EPT/RTPC-like"/>
    <property type="match status" value="1"/>
</dbReference>
<evidence type="ECO:0000256" key="1">
    <source>
        <dbReference type="ARBA" id="ARBA00009206"/>
    </source>
</evidence>
<dbReference type="OMA" id="WSPPIDY"/>
<evidence type="ECO:0000313" key="10">
    <source>
        <dbReference type="EMBL" id="AIM26762.1"/>
    </source>
</evidence>
<dbReference type="PIRSF" id="PIRSF005378">
    <property type="entry name" value="RNA3'_term_phos_cycl_euk"/>
    <property type="match status" value="1"/>
</dbReference>
<reference evidence="10 16" key="1">
    <citation type="journal article" date="2014" name="J. Bacteriol.">
        <title>Role of an Archaeal PitA Transporter in the Copper and Arsenic Resistance of Metallosphaera sedula, an Extreme Thermoacidophile.</title>
        <authorList>
            <person name="McCarthy S."/>
            <person name="Ai C."/>
            <person name="Wheaton G."/>
            <person name="Tevatia R."/>
            <person name="Eckrich V."/>
            <person name="Kelly R."/>
            <person name="Blum P."/>
        </authorList>
    </citation>
    <scope>NUCLEOTIDE SEQUENCE [LARGE SCALE GENOMIC DNA]</scope>
    <source>
        <strain evidence="10 16">CuR1</strain>
    </source>
</reference>
<feature type="active site" description="Tele-AMP-histidine intermediate" evidence="6">
    <location>
        <position position="303"/>
    </location>
</feature>
<dbReference type="InterPro" id="IPR020719">
    <property type="entry name" value="RNA3'_term_phos_cycl-like_CS"/>
</dbReference>
<evidence type="ECO:0000256" key="3">
    <source>
        <dbReference type="ARBA" id="ARBA00022598"/>
    </source>
</evidence>
<dbReference type="Pfam" id="PF05189">
    <property type="entry name" value="RTC_insert"/>
    <property type="match status" value="1"/>
</dbReference>
<dbReference type="Gene3D" id="3.30.360.20">
    <property type="entry name" value="RNA 3'-terminal phosphate cyclase, insert domain"/>
    <property type="match status" value="1"/>
</dbReference>
<dbReference type="Proteomes" id="UP000056255">
    <property type="component" value="Chromosome"/>
</dbReference>
<dbReference type="EMBL" id="CP012173">
    <property type="protein sequence ID" value="AKV75957.1"/>
    <property type="molecule type" value="Genomic_DNA"/>
</dbReference>
<dbReference type="EMBL" id="CP012175">
    <property type="protein sequence ID" value="AKV80453.1"/>
    <property type="molecule type" value="Genomic_DNA"/>
</dbReference>
<name>A0A088E4R6_9CREN</name>
<comment type="similarity">
    <text evidence="1 6">Belongs to the RNA 3'-terminal cyclase family. Type 1 subfamily.</text>
</comment>
<evidence type="ECO:0000256" key="2">
    <source>
        <dbReference type="ARBA" id="ARBA00021428"/>
    </source>
</evidence>
<dbReference type="EMBL" id="CP012174">
    <property type="protein sequence ID" value="AKV78208.1"/>
    <property type="molecule type" value="Genomic_DNA"/>
</dbReference>
<evidence type="ECO:0000313" key="13">
    <source>
        <dbReference type="EMBL" id="AKV78208.1"/>
    </source>
</evidence>
<sequence>MLEIDGSFGEGGGQILRSSLALSSLTGKGFRIRGIRAKRKNPGLQPQHLTSVRVMKMLTNARVSGDYLGSTELEFEPGEVVEGSFTVDVGTAGSVSLIAMTAIPLMINRRISLRIRGGTDVPLSPPVDYMRLVFIPLLEKMGITGKIEVKRRGHYPEGGGEVEVYGFRGEPRDLVLDSFGELREITGVSHVTSLPAHIAKRQIQGVMEVLREFNVPVKVEEEVSNEGSRGTGIVLSAHGLSIMGASSLGEKGITAENVGRKAGTELLKELKTGAAVDSHMGDMLVTFSAFANLEYTGSLLTQHTETNIEVIRKFLEIDVKIEGRSPFKLRLKRK</sequence>
<dbReference type="GO" id="GO:0005737">
    <property type="term" value="C:cytoplasm"/>
    <property type="evidence" value="ECO:0007669"/>
    <property type="project" value="UniProtKB-SubCell"/>
</dbReference>
<keyword evidence="6" id="KW-0963">Cytoplasm</keyword>
<reference evidence="15 17" key="3">
    <citation type="submission" date="2015-07" db="EMBL/GenBank/DDBJ databases">
        <title>Physiological, transcriptional responses and genome re-sequencing of acid resistant extremely thermoacidophilic Metallosphaera sedula SARC-M1.</title>
        <authorList>
            <person name="Ai C."/>
            <person name="McCarthy S."/>
            <person name="Eckrich V."/>
            <person name="Rudrappa D."/>
            <person name="Qiu G."/>
            <person name="Blum P."/>
        </authorList>
    </citation>
    <scope>NUCLEOTIDE SEQUENCE [LARGE SCALE GENOMIC DNA]</scope>
    <source>
        <strain evidence="15 17">SARC-M1</strain>
    </source>
</reference>
<evidence type="ECO:0000313" key="12">
    <source>
        <dbReference type="EMBL" id="AKV75957.1"/>
    </source>
</evidence>
<dbReference type="Gene3D" id="3.65.10.20">
    <property type="entry name" value="RNA 3'-terminal phosphate cyclase domain"/>
    <property type="match status" value="1"/>
</dbReference>
<dbReference type="EMBL" id="CP012176">
    <property type="protein sequence ID" value="AKV82700.1"/>
    <property type="molecule type" value="Genomic_DNA"/>
</dbReference>
<dbReference type="EC" id="6.5.1.4" evidence="6 7"/>
<comment type="catalytic activity">
    <reaction evidence="6">
        <text>a 3'-end 3'-phospho-ribonucleotide-RNA + ATP = a 3'-end 2',3'-cyclophospho-ribonucleotide-RNA + AMP + diphosphate</text>
        <dbReference type="Rhea" id="RHEA:23976"/>
        <dbReference type="Rhea" id="RHEA-COMP:10463"/>
        <dbReference type="Rhea" id="RHEA-COMP:10464"/>
        <dbReference type="ChEBI" id="CHEBI:30616"/>
        <dbReference type="ChEBI" id="CHEBI:33019"/>
        <dbReference type="ChEBI" id="CHEBI:83062"/>
        <dbReference type="ChEBI" id="CHEBI:83064"/>
        <dbReference type="ChEBI" id="CHEBI:456215"/>
        <dbReference type="EC" id="6.5.1.4"/>
    </reaction>
</comment>
<dbReference type="Proteomes" id="UP000029084">
    <property type="component" value="Chromosome"/>
</dbReference>
<dbReference type="PROSITE" id="PS01287">
    <property type="entry name" value="RTC"/>
    <property type="match status" value="1"/>
</dbReference>
<dbReference type="InterPro" id="IPR023797">
    <property type="entry name" value="RNA3'_phos_cyclase_dom"/>
</dbReference>
<evidence type="ECO:0000256" key="4">
    <source>
        <dbReference type="ARBA" id="ARBA00022741"/>
    </source>
</evidence>
<evidence type="ECO:0000313" key="16">
    <source>
        <dbReference type="Proteomes" id="UP000029084"/>
    </source>
</evidence>
<evidence type="ECO:0000313" key="17">
    <source>
        <dbReference type="Proteomes" id="UP000056255"/>
    </source>
</evidence>
<dbReference type="InterPro" id="IPR037136">
    <property type="entry name" value="RNA3'_phos_cyclase_dom_sf"/>
</dbReference>
<dbReference type="Proteomes" id="UP000062475">
    <property type="component" value="Chromosome"/>
</dbReference>
<evidence type="ECO:0000256" key="5">
    <source>
        <dbReference type="ARBA" id="ARBA00022840"/>
    </source>
</evidence>
<evidence type="ECO:0000313" key="21">
    <source>
        <dbReference type="Proteomes" id="UP000068832"/>
    </source>
</evidence>
<dbReference type="PANTHER" id="PTHR11096">
    <property type="entry name" value="RNA 3' TERMINAL PHOSPHATE CYCLASE"/>
    <property type="match status" value="1"/>
</dbReference>